<accession>A0A9W4T366</accession>
<sequence length="56" mass="6488">LAELEAYKGRKKPKFGKPKELANYILADLVVRGYIEQKISLTVLRQMHKLCQQICL</sequence>
<keyword evidence="2" id="KW-1185">Reference proteome</keyword>
<protein>
    <submittedName>
        <fullName evidence="1">9701_t:CDS:1</fullName>
    </submittedName>
</protein>
<evidence type="ECO:0000313" key="1">
    <source>
        <dbReference type="EMBL" id="CAI2190151.1"/>
    </source>
</evidence>
<feature type="non-terminal residue" evidence="1">
    <location>
        <position position="1"/>
    </location>
</feature>
<evidence type="ECO:0000313" key="2">
    <source>
        <dbReference type="Proteomes" id="UP001153678"/>
    </source>
</evidence>
<name>A0A9W4T366_9GLOM</name>
<organism evidence="1 2">
    <name type="scientific">Funneliformis geosporum</name>
    <dbReference type="NCBI Taxonomy" id="1117311"/>
    <lineage>
        <taxon>Eukaryota</taxon>
        <taxon>Fungi</taxon>
        <taxon>Fungi incertae sedis</taxon>
        <taxon>Mucoromycota</taxon>
        <taxon>Glomeromycotina</taxon>
        <taxon>Glomeromycetes</taxon>
        <taxon>Glomerales</taxon>
        <taxon>Glomeraceae</taxon>
        <taxon>Funneliformis</taxon>
    </lineage>
</organism>
<dbReference type="Proteomes" id="UP001153678">
    <property type="component" value="Unassembled WGS sequence"/>
</dbReference>
<gene>
    <name evidence="1" type="ORF">FWILDA_LOCUS14432</name>
</gene>
<comment type="caution">
    <text evidence="1">The sequence shown here is derived from an EMBL/GenBank/DDBJ whole genome shotgun (WGS) entry which is preliminary data.</text>
</comment>
<proteinExistence type="predicted"/>
<dbReference type="EMBL" id="CAMKVN010006319">
    <property type="protein sequence ID" value="CAI2190151.1"/>
    <property type="molecule type" value="Genomic_DNA"/>
</dbReference>
<dbReference type="AlphaFoldDB" id="A0A9W4T366"/>
<reference evidence="1" key="1">
    <citation type="submission" date="2022-08" db="EMBL/GenBank/DDBJ databases">
        <authorList>
            <person name="Kallberg Y."/>
            <person name="Tangrot J."/>
            <person name="Rosling A."/>
        </authorList>
    </citation>
    <scope>NUCLEOTIDE SEQUENCE</scope>
    <source>
        <strain evidence="1">Wild A</strain>
    </source>
</reference>